<evidence type="ECO:0000313" key="3">
    <source>
        <dbReference type="Proteomes" id="UP000823638"/>
    </source>
</evidence>
<sequence>MGKEKEAEKGKKKKHLGWKITGIILLVLFFIVAGWILFCYIDRINPISAVPEDFSLYVRTDSFWDSAEPLLDLKAADVLLSSAGAGNLREQLVAFRSSSLRENVFVKMLASRRIDFAMYGGNNFVAVVDSGTLSWILRLFPLFYEAVSVEDLSFTKSDGKIFFTYSTEDSVFYGAVIKNLIIISSSMDLIIPAASCSFMDVYSNEEYSLLLEPMSRAFRITADSSVLVDSLLKENEILGSLTRYISFNGLSTISFGITDKHISIEGSIPGTVDSGKNPSLAEIFSRESQVPLLLTRLPDSVQYYSLLSLGTLDTLKDGVIPLLPNSQNVSSLLEKADSLSRMTFSLSVDDILGWMGEEYAVLGLEGHQDPVFAISIADEEKRQQVFNKLTSTILVNENSSLLLNGVRIPQIKFPGFLTSLLSAFGVNLPSPYYVVSNGFVFFSQAPENLSQISNSLRSSQKLVKSSTWKSVSEKQKSYFSASLYYNLERSMPFFMRSNKGFSEVLKLYGIGRADIRFRDGFVDFQLEADGLDAGDSRSVPGYPYNPGGTLSSSVYVSSPRDSRLMFVQNGTNVVSLNPVSLESALVSMDDTGWIIPSEKKGLYWAMSKRGTIWHLNESLEILDGSPFVTGVFINSPPVEYMGGLLFSDINDFVYYYSLDKGLVELDIPLEGSLRGGISVLGDYGAVYSKSFLGQIFVLKNLSVVNAASPIEVFGIASGAPAIMKDGAGICIGFVNQDGEFCVYSQDGTPLNSFPLKLSGQFFVNAKAGKKYFYLISSEGDLHRVSLNGDVLTVKIPGLKAKTGEITVYDYNSDGKEDVFISGDGNLIYGFDENLELLVNFPVSGWGIPGFVDVNGDKKAECLCSSIDNRIHAWKIQ</sequence>
<reference evidence="2" key="2">
    <citation type="journal article" date="2021" name="PeerJ">
        <title>Extensive microbial diversity within the chicken gut microbiome revealed by metagenomics and culture.</title>
        <authorList>
            <person name="Gilroy R."/>
            <person name="Ravi A."/>
            <person name="Getino M."/>
            <person name="Pursley I."/>
            <person name="Horton D.L."/>
            <person name="Alikhan N.F."/>
            <person name="Baker D."/>
            <person name="Gharbi K."/>
            <person name="Hall N."/>
            <person name="Watson M."/>
            <person name="Adriaenssens E.M."/>
            <person name="Foster-Nyarko E."/>
            <person name="Jarju S."/>
            <person name="Secka A."/>
            <person name="Antonio M."/>
            <person name="Oren A."/>
            <person name="Chaudhuri R.R."/>
            <person name="La Ragione R."/>
            <person name="Hildebrand F."/>
            <person name="Pallen M.J."/>
        </authorList>
    </citation>
    <scope>NUCLEOTIDE SEQUENCE</scope>
    <source>
        <strain evidence="2">10532</strain>
    </source>
</reference>
<keyword evidence="1" id="KW-0812">Transmembrane</keyword>
<reference evidence="2" key="1">
    <citation type="submission" date="2020-10" db="EMBL/GenBank/DDBJ databases">
        <authorList>
            <person name="Gilroy R."/>
        </authorList>
    </citation>
    <scope>NUCLEOTIDE SEQUENCE</scope>
    <source>
        <strain evidence="2">10532</strain>
    </source>
</reference>
<comment type="caution">
    <text evidence="2">The sequence shown here is derived from an EMBL/GenBank/DDBJ whole genome shotgun (WGS) entry which is preliminary data.</text>
</comment>
<keyword evidence="1" id="KW-1133">Transmembrane helix</keyword>
<protein>
    <submittedName>
        <fullName evidence="2">VCBS repeat-containing protein</fullName>
    </submittedName>
</protein>
<dbReference type="AlphaFoldDB" id="A0A9D9HNY1"/>
<proteinExistence type="predicted"/>
<dbReference type="Proteomes" id="UP000823638">
    <property type="component" value="Unassembled WGS sequence"/>
</dbReference>
<feature type="transmembrane region" description="Helical" evidence="1">
    <location>
        <begin position="20"/>
        <end position="38"/>
    </location>
</feature>
<evidence type="ECO:0000313" key="2">
    <source>
        <dbReference type="EMBL" id="MBO8457407.1"/>
    </source>
</evidence>
<name>A0A9D9HNY1_9SPIR</name>
<organism evidence="2 3">
    <name type="scientific">Candidatus Gallitreponema excrementavium</name>
    <dbReference type="NCBI Taxonomy" id="2840840"/>
    <lineage>
        <taxon>Bacteria</taxon>
        <taxon>Pseudomonadati</taxon>
        <taxon>Spirochaetota</taxon>
        <taxon>Spirochaetia</taxon>
        <taxon>Spirochaetales</taxon>
        <taxon>Candidatus Gallitreponema</taxon>
    </lineage>
</organism>
<keyword evidence="1" id="KW-0472">Membrane</keyword>
<accession>A0A9D9HNY1</accession>
<dbReference type="EMBL" id="JADIMM010000059">
    <property type="protein sequence ID" value="MBO8457407.1"/>
    <property type="molecule type" value="Genomic_DNA"/>
</dbReference>
<dbReference type="InterPro" id="IPR011047">
    <property type="entry name" value="Quinoprotein_ADH-like_sf"/>
</dbReference>
<evidence type="ECO:0000256" key="1">
    <source>
        <dbReference type="SAM" id="Phobius"/>
    </source>
</evidence>
<dbReference type="SUPFAM" id="SSF50998">
    <property type="entry name" value="Quinoprotein alcohol dehydrogenase-like"/>
    <property type="match status" value="1"/>
</dbReference>
<gene>
    <name evidence="2" type="ORF">IAA81_04165</name>
</gene>